<sequence length="210" mass="24145">MSISAIRAIEKFRILELKGLSGYIARNGPLSAVPEESTSRGVRLANPFLPHRNPKTGRWAPPKYSLRRQAELIKKAKETNCLHLLPPGPKLHKPEVMAEILRSRTAAAAASSKAGEIPKQLEHLAFQVDWVGKFEVKEKPEAEQHVPLYAGKKRMFKGHKWERTMDRRLNHRAMLLRDMDKRVRRFKAYHRKKKPNPLKPAKRVSSKLPF</sequence>
<evidence type="ECO:0000259" key="2">
    <source>
        <dbReference type="Pfam" id="PF18126"/>
    </source>
</evidence>
<dbReference type="AlphaFoldDB" id="A0A9P7UYZ4"/>
<evidence type="ECO:0000313" key="3">
    <source>
        <dbReference type="EMBL" id="KAG7097270.1"/>
    </source>
</evidence>
<gene>
    <name evidence="3" type="ORF">E1B28_004636</name>
</gene>
<reference evidence="3" key="1">
    <citation type="journal article" date="2021" name="Genome Biol. Evol.">
        <title>The assembled and annotated genome of the fairy-ring fungus Marasmius oreades.</title>
        <authorList>
            <person name="Hiltunen M."/>
            <person name="Ament-Velasquez S.L."/>
            <person name="Johannesson H."/>
        </authorList>
    </citation>
    <scope>NUCLEOTIDE SEQUENCE</scope>
    <source>
        <strain evidence="3">03SP1</strain>
    </source>
</reference>
<dbReference type="EMBL" id="CM032182">
    <property type="protein sequence ID" value="KAG7097270.1"/>
    <property type="molecule type" value="Genomic_DNA"/>
</dbReference>
<dbReference type="InterPro" id="IPR040922">
    <property type="entry name" value="Ribosomal_mL59_dom"/>
</dbReference>
<protein>
    <recommendedName>
        <fullName evidence="2">Large ribosomal subunit protein mL59 domain-containing protein</fullName>
    </recommendedName>
</protein>
<dbReference type="GO" id="GO:0005762">
    <property type="term" value="C:mitochondrial large ribosomal subunit"/>
    <property type="evidence" value="ECO:0007669"/>
    <property type="project" value="InterPro"/>
</dbReference>
<name>A0A9P7UYZ4_9AGAR</name>
<dbReference type="InterPro" id="IPR037507">
    <property type="entry name" value="Ribosomal_mL59"/>
</dbReference>
<evidence type="ECO:0000313" key="4">
    <source>
        <dbReference type="Proteomes" id="UP001049176"/>
    </source>
</evidence>
<proteinExistence type="predicted"/>
<feature type="domain" description="Large ribosomal subunit protein mL59" evidence="2">
    <location>
        <begin position="29"/>
        <end position="187"/>
    </location>
</feature>
<accession>A0A9P7UYZ4</accession>
<feature type="region of interest" description="Disordered" evidence="1">
    <location>
        <begin position="191"/>
        <end position="210"/>
    </location>
</feature>
<dbReference type="PANTHER" id="PTHR28041:SF1">
    <property type="entry name" value="LARGE RIBOSOMAL SUBUNIT PROTEIN ML59"/>
    <property type="match status" value="1"/>
</dbReference>
<evidence type="ECO:0000256" key="1">
    <source>
        <dbReference type="SAM" id="MobiDB-lite"/>
    </source>
</evidence>
<dbReference type="GeneID" id="66073712"/>
<dbReference type="KEGG" id="more:E1B28_004636"/>
<dbReference type="RefSeq" id="XP_043013740.1">
    <property type="nucleotide sequence ID" value="XM_043149136.1"/>
</dbReference>
<dbReference type="Pfam" id="PF18126">
    <property type="entry name" value="Mitoc_mL59"/>
    <property type="match status" value="1"/>
</dbReference>
<dbReference type="GO" id="GO:0003735">
    <property type="term" value="F:structural constituent of ribosome"/>
    <property type="evidence" value="ECO:0007669"/>
    <property type="project" value="InterPro"/>
</dbReference>
<dbReference type="OrthoDB" id="18529at2759"/>
<organism evidence="3 4">
    <name type="scientific">Marasmius oreades</name>
    <name type="common">fairy-ring Marasmius</name>
    <dbReference type="NCBI Taxonomy" id="181124"/>
    <lineage>
        <taxon>Eukaryota</taxon>
        <taxon>Fungi</taxon>
        <taxon>Dikarya</taxon>
        <taxon>Basidiomycota</taxon>
        <taxon>Agaricomycotina</taxon>
        <taxon>Agaricomycetes</taxon>
        <taxon>Agaricomycetidae</taxon>
        <taxon>Agaricales</taxon>
        <taxon>Marasmiineae</taxon>
        <taxon>Marasmiaceae</taxon>
        <taxon>Marasmius</taxon>
    </lineage>
</organism>
<dbReference type="PANTHER" id="PTHR28041">
    <property type="entry name" value="54S RIBOSOMAL PROTEIN L25, MITOCHONDRIAL"/>
    <property type="match status" value="1"/>
</dbReference>
<dbReference type="Proteomes" id="UP001049176">
    <property type="component" value="Chromosome 2"/>
</dbReference>
<keyword evidence="4" id="KW-1185">Reference proteome</keyword>
<comment type="caution">
    <text evidence="3">The sequence shown here is derived from an EMBL/GenBank/DDBJ whole genome shotgun (WGS) entry which is preliminary data.</text>
</comment>